<comment type="caution">
    <text evidence="4">The sequence shown here is derived from an EMBL/GenBank/DDBJ whole genome shotgun (WGS) entry which is preliminary data.</text>
</comment>
<dbReference type="Proteomes" id="UP000218238">
    <property type="component" value="Unassembled WGS sequence"/>
</dbReference>
<reference evidence="4 5" key="1">
    <citation type="submission" date="2017-08" db="EMBL/GenBank/DDBJ databases">
        <title>Draft genome sequence of filamentous cyanobacterium Calothrix elsteri CCALA 953.</title>
        <authorList>
            <person name="Gagunashvili A.N."/>
            <person name="Elster J."/>
            <person name="Andresson O.S."/>
        </authorList>
    </citation>
    <scope>NUCLEOTIDE SEQUENCE [LARGE SCALE GENOMIC DNA]</scope>
    <source>
        <strain evidence="4 5">CCALA 953</strain>
    </source>
</reference>
<feature type="region of interest" description="Disordered" evidence="2">
    <location>
        <begin position="203"/>
        <end position="250"/>
    </location>
</feature>
<dbReference type="EMBL" id="NTFS01000309">
    <property type="protein sequence ID" value="PAX51920.1"/>
    <property type="molecule type" value="Genomic_DNA"/>
</dbReference>
<accession>A0A2A2TDU0</accession>
<evidence type="ECO:0000313" key="5">
    <source>
        <dbReference type="Proteomes" id="UP000218238"/>
    </source>
</evidence>
<name>A0A2A2TDU0_9CYAN</name>
<evidence type="ECO:0000256" key="1">
    <source>
        <dbReference type="SAM" id="Coils"/>
    </source>
</evidence>
<dbReference type="OrthoDB" id="503367at2"/>
<evidence type="ECO:0000256" key="2">
    <source>
        <dbReference type="SAM" id="MobiDB-lite"/>
    </source>
</evidence>
<dbReference type="RefSeq" id="WP_095723751.1">
    <property type="nucleotide sequence ID" value="NZ_NTFS01000309.1"/>
</dbReference>
<feature type="coiled-coil region" evidence="1">
    <location>
        <begin position="266"/>
        <end position="293"/>
    </location>
</feature>
<evidence type="ECO:0000256" key="3">
    <source>
        <dbReference type="SAM" id="Phobius"/>
    </source>
</evidence>
<organism evidence="4 5">
    <name type="scientific">Brunnivagina elsteri CCALA 953</name>
    <dbReference type="NCBI Taxonomy" id="987040"/>
    <lineage>
        <taxon>Bacteria</taxon>
        <taxon>Bacillati</taxon>
        <taxon>Cyanobacteriota</taxon>
        <taxon>Cyanophyceae</taxon>
        <taxon>Nostocales</taxon>
        <taxon>Calotrichaceae</taxon>
        <taxon>Brunnivagina</taxon>
    </lineage>
</organism>
<keyword evidence="1" id="KW-0175">Coiled coil</keyword>
<feature type="compositionally biased region" description="Basic and acidic residues" evidence="2">
    <location>
        <begin position="232"/>
        <end position="246"/>
    </location>
</feature>
<keyword evidence="3" id="KW-0812">Transmembrane</keyword>
<keyword evidence="5" id="KW-1185">Reference proteome</keyword>
<feature type="compositionally biased region" description="Basic and acidic residues" evidence="2">
    <location>
        <begin position="203"/>
        <end position="217"/>
    </location>
</feature>
<evidence type="ECO:0000313" key="4">
    <source>
        <dbReference type="EMBL" id="PAX51920.1"/>
    </source>
</evidence>
<protein>
    <recommendedName>
        <fullName evidence="6">Chromosome segregation ATPase</fullName>
    </recommendedName>
</protein>
<keyword evidence="3" id="KW-0472">Membrane</keyword>
<evidence type="ECO:0008006" key="6">
    <source>
        <dbReference type="Google" id="ProtNLM"/>
    </source>
</evidence>
<proteinExistence type="predicted"/>
<feature type="compositionally biased region" description="Polar residues" evidence="2">
    <location>
        <begin position="220"/>
        <end position="229"/>
    </location>
</feature>
<feature type="transmembrane region" description="Helical" evidence="3">
    <location>
        <begin position="12"/>
        <end position="33"/>
    </location>
</feature>
<gene>
    <name evidence="4" type="ORF">CK510_22135</name>
</gene>
<keyword evidence="3" id="KW-1133">Transmembrane helix</keyword>
<dbReference type="AlphaFoldDB" id="A0A2A2TDU0"/>
<sequence length="430" mass="48904">MNIQYLKRTRWWQGVAGIFLLTSGVGIGAFIHLTRSPDVANCQSSSQLQDAAGAIIYCATTIADEQDSGKLSQAIRLVNSIPKDNPLRESADKLVEKWSQALLSLGEQRFDEGDLNQAIKIVEAIPNHLPLYESAKKQTEEWKDIWLRAERIYQTVKAKIDRQNQGRIWYAAFNEAKQLKSLNNQYWASIKYQELLHSIQSAKEERERENNENKLAKAETTTNSNNSPAFDSRQRTEDEAQLEKARTLASSGKIDDMRSALIEASMVISDEHHQEAEKLIQNLENKIATSEDSNYLENAKKFALKNDTISLEMAINEVNLIGKERPLYKQANQQMALWKQKKSVLEAQENRLLAVSNSNNSKKISNINPVITTIKKSNPVTAKVQVSKQLPQREKPVVMDKLPSLTEVKINETRTDFVRLEELENKQIQE</sequence>